<sequence>MFYRIFIIAVMALSAVESSAQAVNQCALIQCDCAAINQGTWRNSCETRERNIKARCNASGGERVSACTIAGASAWPLTLQTVSAERTPTFLLDEDPLDNWMDEANSQLDALNFQMASSRDWTIGKLQEASWSQAIVSAVAWRDQLRNEWWLTSNSLRGEAKLDEDPVDEDRVAELLPNVDARIAELRRLREAVNNPGAEAFALINVLSSMEIEQLQVKAQLLAMIAQYEPSAEVWQQVARRSEGLFRQSGLTPNEQRRAAIDAVAEHYQAATAFDRAGNQRAALVAFDRAEEIKANPMVLAE</sequence>
<protein>
    <submittedName>
        <fullName evidence="2">Uncharacterized protein</fullName>
    </submittedName>
</protein>
<comment type="caution">
    <text evidence="2">The sequence shown here is derived from an EMBL/GenBank/DDBJ whole genome shotgun (WGS) entry which is preliminary data.</text>
</comment>
<feature type="chain" id="PRO_5018282666" evidence="1">
    <location>
        <begin position="23"/>
        <end position="302"/>
    </location>
</feature>
<dbReference type="EMBL" id="REFJ01000005">
    <property type="protein sequence ID" value="RMA78942.1"/>
    <property type="molecule type" value="Genomic_DNA"/>
</dbReference>
<dbReference type="OrthoDB" id="5706466at2"/>
<dbReference type="RefSeq" id="WP_121877573.1">
    <property type="nucleotide sequence ID" value="NZ_REFJ01000005.1"/>
</dbReference>
<evidence type="ECO:0000256" key="1">
    <source>
        <dbReference type="SAM" id="SignalP"/>
    </source>
</evidence>
<reference evidence="2 3" key="1">
    <citation type="submission" date="2018-10" db="EMBL/GenBank/DDBJ databases">
        <title>Genomic Encyclopedia of Type Strains, Phase IV (KMG-IV): sequencing the most valuable type-strain genomes for metagenomic binning, comparative biology and taxonomic classification.</title>
        <authorList>
            <person name="Goeker M."/>
        </authorList>
    </citation>
    <scope>NUCLEOTIDE SEQUENCE [LARGE SCALE GENOMIC DNA]</scope>
    <source>
        <strain evidence="2 3">DSM 25080</strain>
    </source>
</reference>
<keyword evidence="3" id="KW-1185">Reference proteome</keyword>
<keyword evidence="1" id="KW-0732">Signal</keyword>
<dbReference type="AlphaFoldDB" id="A0A3M0AIF0"/>
<organism evidence="2 3">
    <name type="scientific">Umboniibacter marinipuniceus</name>
    <dbReference type="NCBI Taxonomy" id="569599"/>
    <lineage>
        <taxon>Bacteria</taxon>
        <taxon>Pseudomonadati</taxon>
        <taxon>Pseudomonadota</taxon>
        <taxon>Gammaproteobacteria</taxon>
        <taxon>Cellvibrionales</taxon>
        <taxon>Cellvibrionaceae</taxon>
        <taxon>Umboniibacter</taxon>
    </lineage>
</organism>
<dbReference type="Proteomes" id="UP000267187">
    <property type="component" value="Unassembled WGS sequence"/>
</dbReference>
<evidence type="ECO:0000313" key="2">
    <source>
        <dbReference type="EMBL" id="RMA78942.1"/>
    </source>
</evidence>
<gene>
    <name evidence="2" type="ORF">DFR27_2283</name>
</gene>
<feature type="signal peptide" evidence="1">
    <location>
        <begin position="1"/>
        <end position="22"/>
    </location>
</feature>
<name>A0A3M0AIF0_9GAMM</name>
<evidence type="ECO:0000313" key="3">
    <source>
        <dbReference type="Proteomes" id="UP000267187"/>
    </source>
</evidence>
<accession>A0A3M0AIF0</accession>
<proteinExistence type="predicted"/>